<evidence type="ECO:0000256" key="4">
    <source>
        <dbReference type="ARBA" id="ARBA00022741"/>
    </source>
</evidence>
<keyword evidence="10" id="KW-0963">Cytoplasm</keyword>
<dbReference type="AlphaFoldDB" id="A0A081QMK3"/>
<evidence type="ECO:0000256" key="10">
    <source>
        <dbReference type="HAMAP-Rule" id="MF_00823"/>
    </source>
</evidence>
<dbReference type="Pfam" id="PF03255">
    <property type="entry name" value="ACCA"/>
    <property type="match status" value="1"/>
</dbReference>
<comment type="catalytic activity">
    <reaction evidence="9 10">
        <text>N(6)-carboxybiotinyl-L-lysyl-[protein] + acetyl-CoA = N(6)-biotinyl-L-lysyl-[protein] + malonyl-CoA</text>
        <dbReference type="Rhea" id="RHEA:54728"/>
        <dbReference type="Rhea" id="RHEA-COMP:10505"/>
        <dbReference type="Rhea" id="RHEA-COMP:10506"/>
        <dbReference type="ChEBI" id="CHEBI:57288"/>
        <dbReference type="ChEBI" id="CHEBI:57384"/>
        <dbReference type="ChEBI" id="CHEBI:83144"/>
        <dbReference type="ChEBI" id="CHEBI:83145"/>
        <dbReference type="EC" id="2.1.3.15"/>
    </reaction>
</comment>
<evidence type="ECO:0000259" key="11">
    <source>
        <dbReference type="PROSITE" id="PS50989"/>
    </source>
</evidence>
<dbReference type="NCBIfam" id="TIGR00513">
    <property type="entry name" value="accA"/>
    <property type="match status" value="1"/>
</dbReference>
<dbReference type="GO" id="GO:0009317">
    <property type="term" value="C:acetyl-CoA carboxylase complex"/>
    <property type="evidence" value="ECO:0007669"/>
    <property type="project" value="InterPro"/>
</dbReference>
<dbReference type="Proteomes" id="UP000070220">
    <property type="component" value="Unassembled WGS sequence"/>
</dbReference>
<dbReference type="PATRIC" id="fig|1303.83.peg.1223"/>
<evidence type="ECO:0000313" key="14">
    <source>
        <dbReference type="Proteomes" id="UP000070220"/>
    </source>
</evidence>
<comment type="subcellular location">
    <subcellularLocation>
        <location evidence="10">Cytoplasm</location>
    </subcellularLocation>
</comment>
<dbReference type="GO" id="GO:0005524">
    <property type="term" value="F:ATP binding"/>
    <property type="evidence" value="ECO:0007669"/>
    <property type="project" value="UniProtKB-KW"/>
</dbReference>
<evidence type="ECO:0000256" key="2">
    <source>
        <dbReference type="ARBA" id="ARBA00022516"/>
    </source>
</evidence>
<comment type="pathway">
    <text evidence="1 10">Lipid metabolism; malonyl-CoA biosynthesis; malonyl-CoA from acetyl-CoA: step 1/1.</text>
</comment>
<reference evidence="13 15" key="2">
    <citation type="submission" date="2018-11" db="EMBL/GenBank/DDBJ databases">
        <title>Species Designations Belie Phenotypic and Genotypic Heterogeneity in Oral Streptococci.</title>
        <authorList>
            <person name="Velsko I."/>
        </authorList>
    </citation>
    <scope>NUCLEOTIDE SEQUENCE [LARGE SCALE GENOMIC DNA]</scope>
    <source>
        <strain evidence="13 15">BCC52</strain>
    </source>
</reference>
<name>A0A081QMK3_STROR</name>
<protein>
    <recommendedName>
        <fullName evidence="10">Acetyl-coenzyme A carboxylase carboxyl transferase subunit alpha</fullName>
        <shortName evidence="10">ACCase subunit alpha</shortName>
        <shortName evidence="10">Acetyl-CoA carboxylase carboxyltransferase subunit alpha</shortName>
        <ecNumber evidence="10">2.1.3.15</ecNumber>
    </recommendedName>
</protein>
<dbReference type="NCBIfam" id="NF008971">
    <property type="entry name" value="PRK12319.1"/>
    <property type="match status" value="1"/>
</dbReference>
<comment type="caution">
    <text evidence="12">The sequence shown here is derived from an EMBL/GenBank/DDBJ whole genome shotgun (WGS) entry which is preliminary data.</text>
</comment>
<keyword evidence="12" id="KW-0436">Ligase</keyword>
<keyword evidence="3 10" id="KW-0808">Transferase</keyword>
<comment type="similarity">
    <text evidence="10">Belongs to the AccA family.</text>
</comment>
<evidence type="ECO:0000256" key="1">
    <source>
        <dbReference type="ARBA" id="ARBA00004956"/>
    </source>
</evidence>
<evidence type="ECO:0000256" key="8">
    <source>
        <dbReference type="ARBA" id="ARBA00023160"/>
    </source>
</evidence>
<accession>A0A081QMK3</accession>
<dbReference type="GO" id="GO:0003989">
    <property type="term" value="F:acetyl-CoA carboxylase activity"/>
    <property type="evidence" value="ECO:0007669"/>
    <property type="project" value="InterPro"/>
</dbReference>
<dbReference type="GO" id="GO:2001295">
    <property type="term" value="P:malonyl-CoA biosynthetic process"/>
    <property type="evidence" value="ECO:0007669"/>
    <property type="project" value="UniProtKB-UniRule"/>
</dbReference>
<evidence type="ECO:0000313" key="13">
    <source>
        <dbReference type="EMBL" id="RSK15839.1"/>
    </source>
</evidence>
<keyword evidence="2 10" id="KW-0444">Lipid biosynthesis</keyword>
<dbReference type="SUPFAM" id="SSF52096">
    <property type="entry name" value="ClpP/crotonase"/>
    <property type="match status" value="1"/>
</dbReference>
<keyword evidence="7 10" id="KW-0443">Lipid metabolism</keyword>
<dbReference type="GO" id="GO:0016743">
    <property type="term" value="F:carboxyl- or carbamoyltransferase activity"/>
    <property type="evidence" value="ECO:0007669"/>
    <property type="project" value="UniProtKB-UniRule"/>
</dbReference>
<keyword evidence="5 10" id="KW-0276">Fatty acid metabolism</keyword>
<comment type="subunit">
    <text evidence="10">Acetyl-CoA carboxylase is a heterohexamer composed of biotin carboxyl carrier protein (AccB), biotin carboxylase (AccC) and two subunits each of ACCase subunit alpha (AccA) and ACCase subunit beta (AccD).</text>
</comment>
<sequence length="255" mass="28152">MNIAKIVREAREQSRLTALDFANGIFDEFIELHGDRSFRDDGAVIGGIGWLGEQAVTVLGIQKGKSLHDNLKRNFGQPHPEGYRKALRLMKQAEKFGRPVVTFINTAGAYPGVGAEERGQGEAIARNLMEMSDLKVPIIAIIIGEGGSGGALALAVANRVWMLENSIYAVLSPEGFASILWKDGSRAMEAAELMKITSHELLEMGIVDKVISEAGLSSKELLGCVKNELRAELDRLQELPLDQLIEERYQRFRKY</sequence>
<dbReference type="HAMAP" id="MF_00823">
    <property type="entry name" value="AcetylCoA_CT_alpha"/>
    <property type="match status" value="1"/>
</dbReference>
<evidence type="ECO:0000256" key="9">
    <source>
        <dbReference type="ARBA" id="ARBA00049152"/>
    </source>
</evidence>
<dbReference type="InterPro" id="IPR011763">
    <property type="entry name" value="COA_CT_C"/>
</dbReference>
<evidence type="ECO:0000256" key="3">
    <source>
        <dbReference type="ARBA" id="ARBA00022679"/>
    </source>
</evidence>
<dbReference type="NCBIfam" id="NF004344">
    <property type="entry name" value="PRK05724.1"/>
    <property type="match status" value="1"/>
</dbReference>
<dbReference type="InterPro" id="IPR029045">
    <property type="entry name" value="ClpP/crotonase-like_dom_sf"/>
</dbReference>
<reference evidence="12 14" key="1">
    <citation type="submission" date="2016-01" db="EMBL/GenBank/DDBJ databases">
        <title>Highly variable Streptococcus oralis are common among viridans streptococci isolated from primates.</title>
        <authorList>
            <person name="Denapaite D."/>
            <person name="Rieger M."/>
            <person name="Koendgen S."/>
            <person name="Brueckner R."/>
            <person name="Ochigava I."/>
            <person name="Kappeler P."/>
            <person name="Maetz-Rensing K."/>
            <person name="Leendertz F."/>
            <person name="Hakenbeck R."/>
        </authorList>
    </citation>
    <scope>NUCLEOTIDE SEQUENCE [LARGE SCALE GENOMIC DNA]</scope>
    <source>
        <strain evidence="12 14">DD30</strain>
    </source>
</reference>
<keyword evidence="6 10" id="KW-0067">ATP-binding</keyword>
<evidence type="ECO:0000256" key="6">
    <source>
        <dbReference type="ARBA" id="ARBA00022840"/>
    </source>
</evidence>
<comment type="function">
    <text evidence="10">Component of the acetyl coenzyme A carboxylase (ACC) complex. First, biotin carboxylase catalyzes the carboxylation of biotin on its carrier protein (BCCP) and then the CO(2) group is transferred by the carboxyltransferase to acetyl-CoA to form malonyl-CoA.</text>
</comment>
<dbReference type="PRINTS" id="PR01069">
    <property type="entry name" value="ACCCTRFRASEA"/>
</dbReference>
<dbReference type="PANTHER" id="PTHR42853:SF3">
    <property type="entry name" value="ACETYL-COENZYME A CARBOXYLASE CARBOXYL TRANSFERASE SUBUNIT ALPHA, CHLOROPLASTIC"/>
    <property type="match status" value="1"/>
</dbReference>
<keyword evidence="4 10" id="KW-0547">Nucleotide-binding</keyword>
<proteinExistence type="inferred from homology"/>
<dbReference type="RefSeq" id="WP_001017376.1">
    <property type="nucleotide sequence ID" value="NZ_JAHZPE010000004.1"/>
</dbReference>
<organism evidence="12 14">
    <name type="scientific">Streptococcus oralis</name>
    <dbReference type="NCBI Taxonomy" id="1303"/>
    <lineage>
        <taxon>Bacteria</taxon>
        <taxon>Bacillati</taxon>
        <taxon>Bacillota</taxon>
        <taxon>Bacilli</taxon>
        <taxon>Lactobacillales</taxon>
        <taxon>Streptococcaceae</taxon>
        <taxon>Streptococcus</taxon>
    </lineage>
</organism>
<keyword evidence="8 10" id="KW-0275">Fatty acid biosynthesis</keyword>
<dbReference type="PROSITE" id="PS50989">
    <property type="entry name" value="COA_CT_CTER"/>
    <property type="match status" value="1"/>
</dbReference>
<dbReference type="Proteomes" id="UP000267979">
    <property type="component" value="Unassembled WGS sequence"/>
</dbReference>
<dbReference type="NCBIfam" id="NF041504">
    <property type="entry name" value="AccA_sub"/>
    <property type="match status" value="1"/>
</dbReference>
<dbReference type="EMBL" id="LQRP01000042">
    <property type="protein sequence ID" value="KXT98329.1"/>
    <property type="molecule type" value="Genomic_DNA"/>
</dbReference>
<dbReference type="GO" id="GO:0006633">
    <property type="term" value="P:fatty acid biosynthetic process"/>
    <property type="evidence" value="ECO:0007669"/>
    <property type="project" value="UniProtKB-KW"/>
</dbReference>
<dbReference type="EC" id="2.1.3.15" evidence="10"/>
<dbReference type="InterPro" id="IPR001095">
    <property type="entry name" value="Acetyl_CoA_COase_a_su"/>
</dbReference>
<gene>
    <name evidence="10 13" type="primary">accA</name>
    <name evidence="13" type="ORF">D8844_09145</name>
    <name evidence="12" type="ORF">SORDD30_01166</name>
</gene>
<dbReference type="UniPathway" id="UPA00655">
    <property type="reaction ID" value="UER00711"/>
</dbReference>
<evidence type="ECO:0000313" key="12">
    <source>
        <dbReference type="EMBL" id="KXT98329.1"/>
    </source>
</evidence>
<dbReference type="EMBL" id="RMVK01000009">
    <property type="protein sequence ID" value="RSK15839.1"/>
    <property type="molecule type" value="Genomic_DNA"/>
</dbReference>
<dbReference type="Gene3D" id="3.90.226.10">
    <property type="entry name" value="2-enoyl-CoA Hydratase, Chain A, domain 1"/>
    <property type="match status" value="1"/>
</dbReference>
<dbReference type="PANTHER" id="PTHR42853">
    <property type="entry name" value="ACETYL-COENZYME A CARBOXYLASE CARBOXYL TRANSFERASE SUBUNIT ALPHA"/>
    <property type="match status" value="1"/>
</dbReference>
<evidence type="ECO:0000313" key="15">
    <source>
        <dbReference type="Proteomes" id="UP000267979"/>
    </source>
</evidence>
<evidence type="ECO:0000256" key="7">
    <source>
        <dbReference type="ARBA" id="ARBA00023098"/>
    </source>
</evidence>
<feature type="domain" description="CoA carboxyltransferase C-terminal" evidence="11">
    <location>
        <begin position="1"/>
        <end position="235"/>
    </location>
</feature>
<evidence type="ECO:0000256" key="5">
    <source>
        <dbReference type="ARBA" id="ARBA00022832"/>
    </source>
</evidence>